<accession>A0ABY8PXU2</accession>
<evidence type="ECO:0000313" key="2">
    <source>
        <dbReference type="Proteomes" id="UP001244136"/>
    </source>
</evidence>
<protein>
    <submittedName>
        <fullName evidence="1">Uncharacterized protein</fullName>
    </submittedName>
</protein>
<sequence length="166" mass="18771">MELLESLRGYLDSLGAEIAITCESRDRPTINTGRQKGRRFVVDHAAWILDGDTTGLGLDAISHRFRFYRPNHYREPFAKRTPRRFQRATGNAFGGHWVPDRTFLDVLDTIHLRAPAGRLSIYCDTVSLADGMSGRSFYWDGISLSTDGPAGSRDEISFEDWLVSIF</sequence>
<reference evidence="1 2" key="1">
    <citation type="journal article" date="2008" name="Int. J. Syst. Evol. Microbiol.">
        <title>Tessaracoccus flavescens sp. nov., isolated from marine sediment.</title>
        <authorList>
            <person name="Lee D.W."/>
            <person name="Lee S.D."/>
        </authorList>
    </citation>
    <scope>NUCLEOTIDE SEQUENCE [LARGE SCALE GENOMIC DNA]</scope>
    <source>
        <strain evidence="1 2">T21</strain>
    </source>
</reference>
<name>A0ABY8PXU2_9ACTN</name>
<gene>
    <name evidence="1" type="ORF">QH948_12790</name>
</gene>
<organism evidence="1 2">
    <name type="scientific">Tessaracoccus lacteus</name>
    <dbReference type="NCBI Taxonomy" id="3041766"/>
    <lineage>
        <taxon>Bacteria</taxon>
        <taxon>Bacillati</taxon>
        <taxon>Actinomycetota</taxon>
        <taxon>Actinomycetes</taxon>
        <taxon>Propionibacteriales</taxon>
        <taxon>Propionibacteriaceae</taxon>
        <taxon>Tessaracoccus</taxon>
    </lineage>
</organism>
<dbReference type="Proteomes" id="UP001244136">
    <property type="component" value="Chromosome"/>
</dbReference>
<dbReference type="RefSeq" id="WP_281144729.1">
    <property type="nucleotide sequence ID" value="NZ_CP123967.1"/>
</dbReference>
<dbReference type="EMBL" id="CP123967">
    <property type="protein sequence ID" value="WGT46987.1"/>
    <property type="molecule type" value="Genomic_DNA"/>
</dbReference>
<evidence type="ECO:0000313" key="1">
    <source>
        <dbReference type="EMBL" id="WGT46987.1"/>
    </source>
</evidence>
<proteinExistence type="predicted"/>
<keyword evidence="2" id="KW-1185">Reference proteome</keyword>